<feature type="compositionally biased region" description="Polar residues" evidence="1">
    <location>
        <begin position="401"/>
        <end position="410"/>
    </location>
</feature>
<feature type="compositionally biased region" description="Basic and acidic residues" evidence="1">
    <location>
        <begin position="713"/>
        <end position="722"/>
    </location>
</feature>
<feature type="region of interest" description="Disordered" evidence="1">
    <location>
        <begin position="143"/>
        <end position="200"/>
    </location>
</feature>
<dbReference type="OrthoDB" id="10265068at2759"/>
<feature type="compositionally biased region" description="Polar residues" evidence="1">
    <location>
        <begin position="624"/>
        <end position="643"/>
    </location>
</feature>
<feature type="compositionally biased region" description="Basic residues" evidence="1">
    <location>
        <begin position="644"/>
        <end position="665"/>
    </location>
</feature>
<feature type="compositionally biased region" description="Basic and acidic residues" evidence="1">
    <location>
        <begin position="767"/>
        <end position="778"/>
    </location>
</feature>
<organism evidence="2 3">
    <name type="scientific">Penicillium ucsense</name>
    <dbReference type="NCBI Taxonomy" id="2839758"/>
    <lineage>
        <taxon>Eukaryota</taxon>
        <taxon>Fungi</taxon>
        <taxon>Dikarya</taxon>
        <taxon>Ascomycota</taxon>
        <taxon>Pezizomycotina</taxon>
        <taxon>Eurotiomycetes</taxon>
        <taxon>Eurotiomycetidae</taxon>
        <taxon>Eurotiales</taxon>
        <taxon>Aspergillaceae</taxon>
        <taxon>Penicillium</taxon>
    </lineage>
</organism>
<accession>A0A8J8W784</accession>
<dbReference type="EMBL" id="WIWV01000018">
    <property type="protein sequence ID" value="KAF7718168.1"/>
    <property type="molecule type" value="Genomic_DNA"/>
</dbReference>
<name>A0A8J8W784_9EURO</name>
<evidence type="ECO:0000313" key="3">
    <source>
        <dbReference type="Proteomes" id="UP000631181"/>
    </source>
</evidence>
<dbReference type="AlphaFoldDB" id="A0A8J8W784"/>
<evidence type="ECO:0000256" key="1">
    <source>
        <dbReference type="SAM" id="MobiDB-lite"/>
    </source>
</evidence>
<feature type="region of interest" description="Disordered" evidence="1">
    <location>
        <begin position="849"/>
        <end position="868"/>
    </location>
</feature>
<feature type="compositionally biased region" description="Polar residues" evidence="1">
    <location>
        <begin position="147"/>
        <end position="156"/>
    </location>
</feature>
<feature type="compositionally biased region" description="Polar residues" evidence="1">
    <location>
        <begin position="524"/>
        <end position="537"/>
    </location>
</feature>
<protein>
    <submittedName>
        <fullName evidence="2">Uncharacterized protein</fullName>
    </submittedName>
</protein>
<feature type="compositionally biased region" description="Low complexity" evidence="1">
    <location>
        <begin position="421"/>
        <end position="437"/>
    </location>
</feature>
<feature type="compositionally biased region" description="Polar residues" evidence="1">
    <location>
        <begin position="567"/>
        <end position="578"/>
    </location>
</feature>
<feature type="region of interest" description="Disordered" evidence="1">
    <location>
        <begin position="490"/>
        <end position="778"/>
    </location>
</feature>
<feature type="region of interest" description="Disordered" evidence="1">
    <location>
        <begin position="64"/>
        <end position="87"/>
    </location>
</feature>
<sequence>MAAAHEIAVVPPDPSFPKDTYKNYKPFDDDFEKTLNHILAEEQSLEDSRASDWPFYFGAEQDAESTRSGVSYEQDINGTSRSPVSTRSNIYDEAAKQRKSVQLVKKRSIATRKITIVDLCSEDEQEEVDGPMLSDSDCHGQLERQAADTSRTNTAVGESPPDKVHTDSARPSCAVNGRYEPVGKHNGAAVESTNGLINGDGDVDASACTSMNASVEPSDSTPQDDEEEWSIFRTVKRSTKRRILRYIAAHPFMSQSVQPVRRSERQQFIKDMVTESVKLGLDPSLLWDLIMYVRRLYLQRVGVEAEPIADGTSDPCFGQEVDDIAREPSTPRKTQPGSHKDGSARQHHKKDNAAVCADRESSEMQEVISTADDSPAQFHSARSTLTFTEYPDQPAGESDCSLPSTPSVRANTKDARAQGKSTTPESTARAPTSSPSPILARSHQSFENARVPDSGEVHDVGTVGTDGQADMLSNSLEDTVVIYVQAENTQTSPKARKDVEISGSDIGAREPSPLLPPQLGLSQIPDSTSPNRLSTQAPMEDENSLSSKMSKTQKRKARRLTLKKAQSTVDGMQASSPSKAAGQSPIELRYNSTHVTDLYQYGGHESPSRDLSWSALGPTDEGNDNATLETDQTAAIAAQSMSKNQKRKERRRVMREKKQLKYQQKKARELESQRQGSQTVLHDKSAGTERTPIFPSQRLAINPEPRKEKKRKDREQKREQKRERKRKRESLKVELSSNHHDSDRQHGDPLSNREEPDVEAHSGMLKTSRDKKQKLDNRRKSLSSLADNALFASKVSTHSSAGRLDLERSSKHFRKQGTSHRELSVLQNSHIKTVNLRSSPTKSISRIDMASRSKKVPNSNAARRSSAASMLTPILRSAGCLRSHTSDLSPDAEEPWDTAF</sequence>
<gene>
    <name evidence="2" type="ORF">PECM_002838</name>
</gene>
<feature type="compositionally biased region" description="Polar residues" evidence="1">
    <location>
        <begin position="66"/>
        <end position="87"/>
    </location>
</feature>
<feature type="region of interest" description="Disordered" evidence="1">
    <location>
        <begin position="389"/>
        <end position="470"/>
    </location>
</feature>
<reference evidence="2" key="1">
    <citation type="journal article" date="2020" name="Front. Microbiol.">
        <title>Gene regulatory networks of Penicillium echinulatum 2HH and Penicillium oxalicum 114-2 inferred by a computational biology approach.</title>
        <authorList>
            <person name="Lenz A.R."/>
            <person name="Galan-Vasquez E."/>
            <person name="Balbinot E."/>
            <person name="De Abreu F.P."/>
            <person name="De Oliveira N.S."/>
            <person name="Da Rosa L.O."/>
            <person name="De Avila E Silva S."/>
            <person name="Camassola M."/>
            <person name="Dillon A.J.P."/>
            <person name="Perez-Rueda E."/>
        </authorList>
    </citation>
    <scope>NUCLEOTIDE SEQUENCE</scope>
    <source>
        <strain evidence="2">S1M29</strain>
    </source>
</reference>
<feature type="compositionally biased region" description="Low complexity" evidence="1">
    <location>
        <begin position="858"/>
        <end position="868"/>
    </location>
</feature>
<comment type="caution">
    <text evidence="2">The sequence shown here is derived from an EMBL/GenBank/DDBJ whole genome shotgun (WGS) entry which is preliminary data.</text>
</comment>
<evidence type="ECO:0000313" key="2">
    <source>
        <dbReference type="EMBL" id="KAF7718168.1"/>
    </source>
</evidence>
<feature type="compositionally biased region" description="Basic and acidic residues" evidence="1">
    <location>
        <begin position="737"/>
        <end position="760"/>
    </location>
</feature>
<proteinExistence type="predicted"/>
<feature type="region of interest" description="Disordered" evidence="1">
    <location>
        <begin position="1"/>
        <end position="21"/>
    </location>
</feature>
<keyword evidence="3" id="KW-1185">Reference proteome</keyword>
<dbReference type="Proteomes" id="UP000631181">
    <property type="component" value="Unassembled WGS sequence"/>
</dbReference>
<feature type="compositionally biased region" description="Basic residues" evidence="1">
    <location>
        <begin position="551"/>
        <end position="562"/>
    </location>
</feature>
<feature type="region of interest" description="Disordered" evidence="1">
    <location>
        <begin position="327"/>
        <end position="377"/>
    </location>
</feature>
<feature type="region of interest" description="Disordered" evidence="1">
    <location>
        <begin position="795"/>
        <end position="821"/>
    </location>
</feature>